<reference evidence="2" key="2">
    <citation type="submission" date="2007-04" db="EMBL/GenBank/DDBJ databases">
        <title>Complete genome sequence of the nitrogen-fixing bacterium Azorhizobium caulinodans ORS571.</title>
        <authorList>
            <person name="Lee K.B."/>
            <person name="Backer P.D."/>
            <person name="Aono T."/>
            <person name="Liu C.T."/>
            <person name="Suzuki S."/>
            <person name="Suzuki T."/>
            <person name="Kaneko T."/>
            <person name="Yamada M."/>
            <person name="Tabata S."/>
            <person name="Kupfer D.M."/>
            <person name="Najar F.Z."/>
            <person name="Wiley G.B."/>
            <person name="Roe B."/>
            <person name="Binnewies T."/>
            <person name="Ussery D."/>
            <person name="Vereecke D."/>
            <person name="Gevers D."/>
            <person name="Holsters M."/>
            <person name="Oyaizu H."/>
        </authorList>
    </citation>
    <scope>NUCLEOTIDE SEQUENCE [LARGE SCALE GENOMIC DNA]</scope>
    <source>
        <strain evidence="2">ATCC 43989 / DSM 5975 / JCM 20966 / LMG 6465 / NBRC 14845 / NCIMB 13405 / ORS 571</strain>
    </source>
</reference>
<name>A8IH50_AZOC5</name>
<sequence length="158" mass="17150">MQLSIRNRTTGGLSRSEVRRQMAKLVLLPRPYVSAVILALTGGVATAGAPALAQQAGDTGSYVDVTIETACQVLEPVIERGLAARGVKVVKAVQLCPSRTGVLVHQPEKNMFFLRDAVRVASASGERIVPFSAEVRYTVNAQGRPDWTQVEFRCEDKR</sequence>
<dbReference type="AlphaFoldDB" id="A8IH50"/>
<dbReference type="STRING" id="438753.AZC_0173"/>
<reference evidence="1 2" key="5">
    <citation type="journal article" date="2010" name="Appl. Environ. Microbiol.">
        <title>phrR-like gene praR of Azorhizobium caulinodans ORS571 is essential for symbiosis with Sesbania rostrata and is involved in expression of reb genes.</title>
        <authorList>
            <person name="Akiba N."/>
            <person name="Aono T."/>
            <person name="Toyazaki H."/>
            <person name="Sato S."/>
            <person name="Oyaizu H."/>
        </authorList>
    </citation>
    <scope>NUCLEOTIDE SEQUENCE [LARGE SCALE GENOMIC DNA]</scope>
    <source>
        <strain evidence="2">ATCC 43989 / DSM 5975 / JCM 20966 / LMG 6465 / NBRC 14845 / NCIMB 13405 / ORS 571</strain>
    </source>
</reference>
<reference evidence="1 2" key="6">
    <citation type="journal article" date="2011" name="Appl. Environ. Microbiol.">
        <title>Involvement of the azorhizobial chromosome partition gene (parA) in the onset of bacteroid differentiation during Sesbania rostrata stem nodule development.</title>
        <authorList>
            <person name="Liu CT."/>
            <person name="Lee KB."/>
            <person name="Wang YS."/>
            <person name="Peng MH."/>
            <person name="Lee KT."/>
            <person name="Suzuki S."/>
            <person name="Suzuki T."/>
            <person name="Oyaizu H."/>
        </authorList>
    </citation>
    <scope>NUCLEOTIDE SEQUENCE [LARGE SCALE GENOMIC DNA]</scope>
    <source>
        <strain evidence="2">ATCC 43989 / DSM 5975 / JCM 20966 / LMG 6465 / NBRC 14845 / NCIMB 13405 / ORS 571</strain>
    </source>
</reference>
<dbReference type="Proteomes" id="UP000000270">
    <property type="component" value="Chromosome"/>
</dbReference>
<dbReference type="KEGG" id="azc:AZC_0173"/>
<reference evidence="1 2" key="3">
    <citation type="journal article" date="2008" name="BMC Genomics">
        <title>The genome of the versatile nitrogen fixer Azorhizobium caulinodans ORS571.</title>
        <authorList>
            <person name="Lee KB."/>
            <person name="Backer P.D."/>
            <person name="Aono T."/>
            <person name="Liu CT."/>
            <person name="Suzuki S."/>
            <person name="Suzuki T."/>
            <person name="Kaneko T."/>
            <person name="Yamada M."/>
            <person name="Tabata S."/>
            <person name="Kupfer D.M."/>
            <person name="Najar F.Z."/>
            <person name="Wiley G.B."/>
            <person name="Roe B."/>
            <person name="Binnewies T.T."/>
            <person name="Ussery D.W."/>
            <person name="D'Haeze W."/>
            <person name="Herder J.D."/>
            <person name="Gevers D."/>
            <person name="Vereecke D."/>
            <person name="Holsters M."/>
            <person name="Oyaizu H."/>
        </authorList>
    </citation>
    <scope>NUCLEOTIDE SEQUENCE [LARGE SCALE GENOMIC DNA]</scope>
    <source>
        <strain evidence="2">ATCC 43989 / DSM 5975 / JCM 20966 / LMG 6465 / NBRC 14845 / NCIMB 13405 / ORS 571</strain>
    </source>
</reference>
<dbReference type="EMBL" id="AP009384">
    <property type="protein sequence ID" value="BAF86171.1"/>
    <property type="molecule type" value="Genomic_DNA"/>
</dbReference>
<accession>A8IH50</accession>
<reference evidence="1 2" key="1">
    <citation type="journal article" date="2007" name="Appl. Environ. Microbiol.">
        <title>Rhizobial factors required for stem nodule maturation and maintenance in Sesbania rostrata-Azorhizobium caulinodans ORS571 symbiosis.</title>
        <authorList>
            <person name="Suzuki S."/>
            <person name="Aono T."/>
            <person name="Lee KB."/>
            <person name="Suzuki T."/>
            <person name="Liu CT."/>
            <person name="Miwa H."/>
            <person name="Wakao S."/>
            <person name="Iki T."/>
            <person name="Oyaizu H."/>
        </authorList>
    </citation>
    <scope>NUCLEOTIDE SEQUENCE [LARGE SCALE GENOMIC DNA]</scope>
    <source>
        <strain evidence="2">ATCC 43989 / DSM 5975 / JCM 20966 / LMG 6465 / NBRC 14845 / NCIMB 13405 / ORS 571</strain>
    </source>
</reference>
<dbReference type="HOGENOM" id="CLU_1674334_0_0_5"/>
<protein>
    <submittedName>
        <fullName evidence="1">Uncharacterized protein</fullName>
    </submittedName>
</protein>
<organism evidence="1 2">
    <name type="scientific">Azorhizobium caulinodans (strain ATCC 43989 / DSM 5975 / JCM 20966 / LMG 6465 / NBRC 14845 / NCIMB 13405 / ORS 571)</name>
    <dbReference type="NCBI Taxonomy" id="438753"/>
    <lineage>
        <taxon>Bacteria</taxon>
        <taxon>Pseudomonadati</taxon>
        <taxon>Pseudomonadota</taxon>
        <taxon>Alphaproteobacteria</taxon>
        <taxon>Hyphomicrobiales</taxon>
        <taxon>Xanthobacteraceae</taxon>
        <taxon>Azorhizobium</taxon>
    </lineage>
</organism>
<evidence type="ECO:0000313" key="1">
    <source>
        <dbReference type="EMBL" id="BAF86171.1"/>
    </source>
</evidence>
<proteinExistence type="predicted"/>
<reference evidence="1 2" key="4">
    <citation type="journal article" date="2009" name="Appl. Environ. Microbiol.">
        <title>Comparative genome-wide transcriptional profiling of Azorhizobium caulinodans ORS571 grown under free-living and symbiotic conditions.</title>
        <authorList>
            <person name="Tsukada S."/>
            <person name="Aono T."/>
            <person name="Akiba N."/>
            <person name="Lee KB."/>
            <person name="Liu CT."/>
            <person name="Toyazaki H."/>
            <person name="Oyaizu H."/>
        </authorList>
    </citation>
    <scope>NUCLEOTIDE SEQUENCE [LARGE SCALE GENOMIC DNA]</scope>
    <source>
        <strain evidence="2">ATCC 43989 / DSM 5975 / JCM 20966 / LMG 6465 / NBRC 14845 / NCIMB 13405 / ORS 571</strain>
    </source>
</reference>
<gene>
    <name evidence="1" type="ordered locus">AZC_0173</name>
</gene>
<keyword evidence="2" id="KW-1185">Reference proteome</keyword>
<evidence type="ECO:0000313" key="2">
    <source>
        <dbReference type="Proteomes" id="UP000000270"/>
    </source>
</evidence>